<dbReference type="GO" id="GO:0016787">
    <property type="term" value="F:hydrolase activity"/>
    <property type="evidence" value="ECO:0007669"/>
    <property type="project" value="UniProtKB-KW"/>
</dbReference>
<keyword evidence="2" id="KW-0067">ATP-binding</keyword>
<keyword evidence="2" id="KW-0347">Helicase</keyword>
<comment type="caution">
    <text evidence="2">The sequence shown here is derived from an EMBL/GenBank/DDBJ whole genome shotgun (WGS) entry which is preliminary data.</text>
</comment>
<dbReference type="AlphaFoldDB" id="A0AA35S5A9"/>
<keyword evidence="2" id="KW-0547">Nucleotide-binding</keyword>
<keyword evidence="2" id="KW-0378">Hydrolase</keyword>
<accession>A0AA35S5A9</accession>
<dbReference type="SUPFAM" id="SSF158702">
    <property type="entry name" value="Sec63 N-terminal domain-like"/>
    <property type="match status" value="1"/>
</dbReference>
<dbReference type="GO" id="GO:0043138">
    <property type="term" value="F:3'-5' DNA helicase activity"/>
    <property type="evidence" value="ECO:0007669"/>
    <property type="project" value="UniProtKB-EC"/>
</dbReference>
<dbReference type="PANTHER" id="PTHR47835:SF3">
    <property type="entry name" value="HELICASE FOR MEIOSIS 1"/>
    <property type="match status" value="1"/>
</dbReference>
<dbReference type="GO" id="GO:0051321">
    <property type="term" value="P:meiotic cell cycle"/>
    <property type="evidence" value="ECO:0007669"/>
    <property type="project" value="UniProtKB-KW"/>
</dbReference>
<evidence type="ECO:0000313" key="3">
    <source>
        <dbReference type="Proteomes" id="UP001174909"/>
    </source>
</evidence>
<feature type="domain" description="SEC63" evidence="1">
    <location>
        <begin position="3"/>
        <end position="93"/>
    </location>
</feature>
<name>A0AA35S5A9_GEOBA</name>
<reference evidence="2" key="1">
    <citation type="submission" date="2023-03" db="EMBL/GenBank/DDBJ databases">
        <authorList>
            <person name="Steffen K."/>
            <person name="Cardenas P."/>
        </authorList>
    </citation>
    <scope>NUCLEOTIDE SEQUENCE</scope>
</reference>
<proteinExistence type="predicted"/>
<dbReference type="PANTHER" id="PTHR47835">
    <property type="entry name" value="HFM1, ATP DEPENDENT DNA HELICASE HOMOLOG"/>
    <property type="match status" value="1"/>
</dbReference>
<dbReference type="InterPro" id="IPR052247">
    <property type="entry name" value="Meiotic_Crossover_Helicase"/>
</dbReference>
<gene>
    <name evidence="2" type="ORF">GBAR_LOCUS13710</name>
</gene>
<sequence length="99" mass="11093">MEGKIKSKDMKVNCLLQAALGSLPVQEFSLNQDTQKIFRSASRLSKCLLELKMLGAGFQSLLNSVLLHKCIQARLWENSKHVARQLDKIGTLLPKSLLE</sequence>
<dbReference type="EMBL" id="CASHTH010002007">
    <property type="protein sequence ID" value="CAI8023474.1"/>
    <property type="molecule type" value="Genomic_DNA"/>
</dbReference>
<evidence type="ECO:0000259" key="1">
    <source>
        <dbReference type="Pfam" id="PF02889"/>
    </source>
</evidence>
<dbReference type="Pfam" id="PF02889">
    <property type="entry name" value="Sec63"/>
    <property type="match status" value="1"/>
</dbReference>
<organism evidence="2 3">
    <name type="scientific">Geodia barretti</name>
    <name type="common">Barrett's horny sponge</name>
    <dbReference type="NCBI Taxonomy" id="519541"/>
    <lineage>
        <taxon>Eukaryota</taxon>
        <taxon>Metazoa</taxon>
        <taxon>Porifera</taxon>
        <taxon>Demospongiae</taxon>
        <taxon>Heteroscleromorpha</taxon>
        <taxon>Tetractinellida</taxon>
        <taxon>Astrophorina</taxon>
        <taxon>Geodiidae</taxon>
        <taxon>Geodia</taxon>
    </lineage>
</organism>
<dbReference type="Proteomes" id="UP001174909">
    <property type="component" value="Unassembled WGS sequence"/>
</dbReference>
<evidence type="ECO:0000313" key="2">
    <source>
        <dbReference type="EMBL" id="CAI8023474.1"/>
    </source>
</evidence>
<dbReference type="InterPro" id="IPR004179">
    <property type="entry name" value="Sec63-dom"/>
</dbReference>
<keyword evidence="3" id="KW-1185">Reference proteome</keyword>
<protein>
    <submittedName>
        <fullName evidence="2">Probable ATP-dependent DNA helicase HFM1</fullName>
    </submittedName>
</protein>
<dbReference type="Gene3D" id="1.10.3380.10">
    <property type="entry name" value="Sec63 N-terminal domain-like domain"/>
    <property type="match status" value="1"/>
</dbReference>